<keyword evidence="5" id="KW-0042">Antenna complex</keyword>
<evidence type="ECO:0000256" key="14">
    <source>
        <dbReference type="SAM" id="Phobius"/>
    </source>
</evidence>
<dbReference type="GO" id="GO:0046872">
    <property type="term" value="F:metal ion binding"/>
    <property type="evidence" value="ECO:0007669"/>
    <property type="project" value="UniProtKB-KW"/>
</dbReference>
<accession>A0AA49Q798</accession>
<dbReference type="GO" id="GO:0005886">
    <property type="term" value="C:plasma membrane"/>
    <property type="evidence" value="ECO:0007669"/>
    <property type="project" value="UniProtKB-SubCell"/>
</dbReference>
<evidence type="ECO:0000256" key="7">
    <source>
        <dbReference type="ARBA" id="ARBA00022723"/>
    </source>
</evidence>
<evidence type="ECO:0000256" key="5">
    <source>
        <dbReference type="ARBA" id="ARBA00022549"/>
    </source>
</evidence>
<sequence length="71" mass="7658">MHRIWLSFDPRRVMVALTGFLAVLALLIHFILLSSNRFSWIENGTLPAAQAPVGASSPMAAAEMAPLPAGR</sequence>
<keyword evidence="12 14" id="KW-0472">Membrane</keyword>
<keyword evidence="18" id="KW-1185">Reference proteome</keyword>
<dbReference type="PRINTS" id="PR00673">
    <property type="entry name" value="LIGHTHARVSTA"/>
</dbReference>
<evidence type="ECO:0000256" key="4">
    <source>
        <dbReference type="ARBA" id="ARBA00022494"/>
    </source>
</evidence>
<reference evidence="17" key="1">
    <citation type="submission" date="2023-07" db="EMBL/GenBank/DDBJ databases">
        <authorList>
            <person name="Haufschild T."/>
            <person name="Kallscheuer N."/>
            <person name="Hammer J."/>
            <person name="Kohn T."/>
            <person name="Kabuu M."/>
            <person name="Jogler M."/>
            <person name="Wohfarth N."/>
            <person name="Heuer A."/>
            <person name="Rohde M."/>
            <person name="van Teeseling M.C.F."/>
            <person name="Jogler C."/>
        </authorList>
    </citation>
    <scope>NUCLEOTIDE SEQUENCE</scope>
    <source>
        <strain evidence="16">Strain 138</strain>
        <strain evidence="17">Strain 318</strain>
    </source>
</reference>
<protein>
    <submittedName>
        <fullName evidence="17">Light-harvesting antenna LH1, alpha subunit</fullName>
    </submittedName>
</protein>
<proteinExistence type="predicted"/>
<dbReference type="GO" id="GO:0019684">
    <property type="term" value="P:photosynthesis, light reaction"/>
    <property type="evidence" value="ECO:0007669"/>
    <property type="project" value="InterPro"/>
</dbReference>
<dbReference type="Gene3D" id="4.10.220.20">
    <property type="entry name" value="Light-harvesting complex"/>
    <property type="match status" value="1"/>
</dbReference>
<keyword evidence="6 14" id="KW-0812">Transmembrane</keyword>
<dbReference type="GO" id="GO:0019866">
    <property type="term" value="C:organelle inner membrane"/>
    <property type="evidence" value="ECO:0007669"/>
    <property type="project" value="InterPro"/>
</dbReference>
<feature type="domain" description="Antenna complex alpha/beta subunit" evidence="15">
    <location>
        <begin position="1"/>
        <end position="41"/>
    </location>
</feature>
<keyword evidence="11" id="KW-0157">Chromophore</keyword>
<evidence type="ECO:0000256" key="11">
    <source>
        <dbReference type="ARBA" id="ARBA00022991"/>
    </source>
</evidence>
<evidence type="ECO:0000256" key="12">
    <source>
        <dbReference type="ARBA" id="ARBA00023136"/>
    </source>
</evidence>
<dbReference type="AlphaFoldDB" id="A0AA49Q798"/>
<organism evidence="17 18">
    <name type="scientific">Pseudogemmatithrix spongiicola</name>
    <dbReference type="NCBI Taxonomy" id="3062599"/>
    <lineage>
        <taxon>Bacteria</taxon>
        <taxon>Pseudomonadati</taxon>
        <taxon>Gemmatimonadota</taxon>
        <taxon>Gemmatimonadia</taxon>
        <taxon>Gemmatimonadales</taxon>
        <taxon>Gemmatimonadaceae</taxon>
        <taxon>Pseudogemmatithrix</taxon>
    </lineage>
</organism>
<comment type="function">
    <text evidence="1">Antenna complexes are light-harvesting systems, which transfer the excitation energy to the reaction centers.</text>
</comment>
<dbReference type="InterPro" id="IPR000066">
    <property type="entry name" value="Antenna_a/b"/>
</dbReference>
<evidence type="ECO:0000256" key="9">
    <source>
        <dbReference type="ARBA" id="ARBA00022956"/>
    </source>
</evidence>
<evidence type="ECO:0000256" key="2">
    <source>
        <dbReference type="ARBA" id="ARBA00004401"/>
    </source>
</evidence>
<dbReference type="Proteomes" id="UP001229955">
    <property type="component" value="Chromosome"/>
</dbReference>
<evidence type="ECO:0000256" key="1">
    <source>
        <dbReference type="ARBA" id="ARBA00002455"/>
    </source>
</evidence>
<dbReference type="KEGG" id="pspc:Strain318_000184"/>
<evidence type="ECO:0000313" key="16">
    <source>
        <dbReference type="EMBL" id="WKW10951.1"/>
    </source>
</evidence>
<keyword evidence="13" id="KW-0437">Light-harvesting polypeptide</keyword>
<dbReference type="SUPFAM" id="SSF56918">
    <property type="entry name" value="Light-harvesting complex subunits"/>
    <property type="match status" value="1"/>
</dbReference>
<keyword evidence="9" id="KW-0076">Bacteriochlorophyll</keyword>
<dbReference type="InterPro" id="IPR018332">
    <property type="entry name" value="Antenna_alpha"/>
</dbReference>
<evidence type="ECO:0000256" key="10">
    <source>
        <dbReference type="ARBA" id="ARBA00022989"/>
    </source>
</evidence>
<dbReference type="GO" id="GO:0042314">
    <property type="term" value="F:bacteriochlorophyll binding"/>
    <property type="evidence" value="ECO:0007669"/>
    <property type="project" value="UniProtKB-KW"/>
</dbReference>
<comment type="subcellular location">
    <subcellularLocation>
        <location evidence="2">Cell membrane</location>
        <topology evidence="2">Single-pass type II membrane protein</topology>
    </subcellularLocation>
</comment>
<dbReference type="NCBIfam" id="NF040861">
    <property type="entry name" value="pufA_517_ASD"/>
    <property type="match status" value="1"/>
</dbReference>
<evidence type="ECO:0000256" key="6">
    <source>
        <dbReference type="ARBA" id="ARBA00022692"/>
    </source>
</evidence>
<keyword evidence="8" id="KW-0460">Magnesium</keyword>
<dbReference type="InterPro" id="IPR035889">
    <property type="entry name" value="Light-harvesting_complex"/>
</dbReference>
<evidence type="ECO:0000313" key="17">
    <source>
        <dbReference type="EMBL" id="WKW13860.1"/>
    </source>
</evidence>
<dbReference type="GO" id="GO:0030077">
    <property type="term" value="C:plasma membrane light-harvesting complex"/>
    <property type="evidence" value="ECO:0007669"/>
    <property type="project" value="InterPro"/>
</dbReference>
<evidence type="ECO:0000259" key="15">
    <source>
        <dbReference type="Pfam" id="PF00556"/>
    </source>
</evidence>
<dbReference type="RefSeq" id="WP_367886661.1">
    <property type="nucleotide sequence ID" value="NZ_CP130612.1"/>
</dbReference>
<keyword evidence="4" id="KW-0148">Chlorophyll</keyword>
<dbReference type="Pfam" id="PF00556">
    <property type="entry name" value="LHC"/>
    <property type="match status" value="1"/>
</dbReference>
<accession>A0AA49JS30</accession>
<keyword evidence="7" id="KW-0479">Metal-binding</keyword>
<evidence type="ECO:0000256" key="3">
    <source>
        <dbReference type="ARBA" id="ARBA00022475"/>
    </source>
</evidence>
<evidence type="ECO:0000313" key="18">
    <source>
        <dbReference type="Proteomes" id="UP001229955"/>
    </source>
</evidence>
<name>A0AA49Q798_9BACT</name>
<dbReference type="PROSITE" id="PS00968">
    <property type="entry name" value="ANTENNA_COMP_ALPHA"/>
    <property type="match status" value="1"/>
</dbReference>
<evidence type="ECO:0000256" key="8">
    <source>
        <dbReference type="ARBA" id="ARBA00022842"/>
    </source>
</evidence>
<keyword evidence="10 14" id="KW-1133">Transmembrane helix</keyword>
<keyword evidence="3" id="KW-1003">Cell membrane</keyword>
<evidence type="ECO:0000256" key="13">
    <source>
        <dbReference type="ARBA" id="ARBA00023243"/>
    </source>
</evidence>
<dbReference type="InterPro" id="IPR002361">
    <property type="entry name" value="Antenna_alpha_CS"/>
</dbReference>
<gene>
    <name evidence="17" type="primary">pufA</name>
    <name evidence="16" type="ORF">Strain138_000184</name>
    <name evidence="17" type="ORF">Strain318_000184</name>
</gene>
<dbReference type="EMBL" id="CP130612">
    <property type="protein sequence ID" value="WKW10951.1"/>
    <property type="molecule type" value="Genomic_DNA"/>
</dbReference>
<feature type="transmembrane region" description="Helical" evidence="14">
    <location>
        <begin position="12"/>
        <end position="32"/>
    </location>
</feature>
<dbReference type="EMBL" id="CP130613">
    <property type="protein sequence ID" value="WKW13860.1"/>
    <property type="molecule type" value="Genomic_DNA"/>
</dbReference>